<sequence length="91" mass="9902">MLHLPQSQPRRLRTAVLLLITAFVATMVAACGGSSSSDPKALNVLTWETYHDPAWLDAFTKETGIKVNAVNVGSADEMFAKIKANPNQFDL</sequence>
<reference evidence="2 3" key="1">
    <citation type="journal article" date="2022" name="BMC Genomics">
        <title>Comparative genome analysis of mycobacteria focusing on tRNA and non-coding RNA.</title>
        <authorList>
            <person name="Behra P.R.K."/>
            <person name="Pettersson B.M.F."/>
            <person name="Ramesh M."/>
            <person name="Das S."/>
            <person name="Dasgupta S."/>
            <person name="Kirsebom L.A."/>
        </authorList>
    </citation>
    <scope>NUCLEOTIDE SEQUENCE [LARGE SCALE GENOMIC DNA]</scope>
    <source>
        <strain evidence="2 3">DSM 44078</strain>
    </source>
</reference>
<proteinExistence type="predicted"/>
<evidence type="ECO:0000313" key="2">
    <source>
        <dbReference type="EMBL" id="MCV7228821.1"/>
    </source>
</evidence>
<dbReference type="PANTHER" id="PTHR30222:SF17">
    <property type="entry name" value="SPERMIDINE_PUTRESCINE-BINDING PERIPLASMIC PROTEIN"/>
    <property type="match status" value="1"/>
</dbReference>
<keyword evidence="3" id="KW-1185">Reference proteome</keyword>
<dbReference type="Gene3D" id="3.40.190.10">
    <property type="entry name" value="Periplasmic binding protein-like II"/>
    <property type="match status" value="1"/>
</dbReference>
<gene>
    <name evidence="2" type="ORF">H7J73_22650</name>
</gene>
<dbReference type="EMBL" id="JACKTY010000035">
    <property type="protein sequence ID" value="MCV7228821.1"/>
    <property type="molecule type" value="Genomic_DNA"/>
</dbReference>
<evidence type="ECO:0000256" key="1">
    <source>
        <dbReference type="ARBA" id="ARBA00022729"/>
    </source>
</evidence>
<dbReference type="SUPFAM" id="SSF53850">
    <property type="entry name" value="Periplasmic binding protein-like II"/>
    <property type="match status" value="1"/>
</dbReference>
<organism evidence="2 3">
    <name type="scientific">Mycolicibacterium komossense</name>
    <dbReference type="NCBI Taxonomy" id="1779"/>
    <lineage>
        <taxon>Bacteria</taxon>
        <taxon>Bacillati</taxon>
        <taxon>Actinomycetota</taxon>
        <taxon>Actinomycetes</taxon>
        <taxon>Mycobacteriales</taxon>
        <taxon>Mycobacteriaceae</taxon>
        <taxon>Mycolicibacterium</taxon>
    </lineage>
</organism>
<keyword evidence="1" id="KW-0732">Signal</keyword>
<feature type="non-terminal residue" evidence="2">
    <location>
        <position position="91"/>
    </location>
</feature>
<evidence type="ECO:0000313" key="3">
    <source>
        <dbReference type="Proteomes" id="UP001526201"/>
    </source>
</evidence>
<name>A0ABT3CHA7_9MYCO</name>
<comment type="caution">
    <text evidence="2">The sequence shown here is derived from an EMBL/GenBank/DDBJ whole genome shotgun (WGS) entry which is preliminary data.</text>
</comment>
<protein>
    <submittedName>
        <fullName evidence="2">Extracellular solute-binding protein</fullName>
    </submittedName>
</protein>
<dbReference type="Proteomes" id="UP001526201">
    <property type="component" value="Unassembled WGS sequence"/>
</dbReference>
<dbReference type="PANTHER" id="PTHR30222">
    <property type="entry name" value="SPERMIDINE/PUTRESCINE-BINDING PERIPLASMIC PROTEIN"/>
    <property type="match status" value="1"/>
</dbReference>
<accession>A0ABT3CHA7</accession>